<dbReference type="Proteomes" id="UP000289792">
    <property type="component" value="Unassembled WGS sequence"/>
</dbReference>
<evidence type="ECO:0000256" key="3">
    <source>
        <dbReference type="ARBA" id="ARBA00022801"/>
    </source>
</evidence>
<dbReference type="AlphaFoldDB" id="A0A4Q0XGP1"/>
<dbReference type="GO" id="GO:0044281">
    <property type="term" value="P:small molecule metabolic process"/>
    <property type="evidence" value="ECO:0007669"/>
    <property type="project" value="UniProtKB-ARBA"/>
</dbReference>
<dbReference type="InterPro" id="IPR006439">
    <property type="entry name" value="HAD-SF_hydro_IA"/>
</dbReference>
<dbReference type="SUPFAM" id="SSF56784">
    <property type="entry name" value="HAD-like"/>
    <property type="match status" value="1"/>
</dbReference>
<accession>A0A4Q0XGP1</accession>
<evidence type="ECO:0000256" key="1">
    <source>
        <dbReference type="ARBA" id="ARBA00001946"/>
    </source>
</evidence>
<dbReference type="OrthoDB" id="9809962at2"/>
<keyword evidence="4" id="KW-0460">Magnesium</keyword>
<dbReference type="GO" id="GO:0046872">
    <property type="term" value="F:metal ion binding"/>
    <property type="evidence" value="ECO:0007669"/>
    <property type="project" value="UniProtKB-KW"/>
</dbReference>
<dbReference type="Pfam" id="PF13419">
    <property type="entry name" value="HAD_2"/>
    <property type="match status" value="1"/>
</dbReference>
<dbReference type="InterPro" id="IPR036412">
    <property type="entry name" value="HAD-like_sf"/>
</dbReference>
<evidence type="ECO:0000313" key="5">
    <source>
        <dbReference type="EMBL" id="RXJ45959.1"/>
    </source>
</evidence>
<dbReference type="InterPro" id="IPR023214">
    <property type="entry name" value="HAD_sf"/>
</dbReference>
<dbReference type="InterPro" id="IPR051400">
    <property type="entry name" value="HAD-like_hydrolase"/>
</dbReference>
<keyword evidence="3 5" id="KW-0378">Hydrolase</keyword>
<name>A0A4Q0XGP1_9FLAO</name>
<dbReference type="EMBL" id="SDDZ01000009">
    <property type="protein sequence ID" value="RXJ45959.1"/>
    <property type="molecule type" value="Genomic_DNA"/>
</dbReference>
<gene>
    <name evidence="5" type="ORF">ESZ48_14180</name>
</gene>
<sequence length="218" mass="25489">MDIKVDSETVVVFDLDDTLYNELDFLKSAYKAIAKSLEPNMWEKLYSRMFSLYRSGINVFEFLSHNYNREIQEFVNMYRHHNPDIKLFDGVMEIFQAIKSKNGKIAVITDGRSTTQRVKLNSLGILEYIDSIIISEEFGSEKPALANFKAIEHSLPGKVYYYIADNLKKDFIAPNKLGWKSIALIDNGMNIHNESYLYMEEKFLPQMFLREYKHLNII</sequence>
<dbReference type="GO" id="GO:0016791">
    <property type="term" value="F:phosphatase activity"/>
    <property type="evidence" value="ECO:0007669"/>
    <property type="project" value="TreeGrafter"/>
</dbReference>
<dbReference type="PANTHER" id="PTHR46470">
    <property type="entry name" value="N-ACYLNEURAMINATE-9-PHOSPHATASE"/>
    <property type="match status" value="1"/>
</dbReference>
<evidence type="ECO:0000256" key="4">
    <source>
        <dbReference type="ARBA" id="ARBA00022842"/>
    </source>
</evidence>
<dbReference type="NCBIfam" id="TIGR01549">
    <property type="entry name" value="HAD-SF-IA-v1"/>
    <property type="match status" value="1"/>
</dbReference>
<dbReference type="InterPro" id="IPR041492">
    <property type="entry name" value="HAD_2"/>
</dbReference>
<organism evidence="5 6">
    <name type="scientific">Gelidibacter gilvus</name>
    <dbReference type="NCBI Taxonomy" id="59602"/>
    <lineage>
        <taxon>Bacteria</taxon>
        <taxon>Pseudomonadati</taxon>
        <taxon>Bacteroidota</taxon>
        <taxon>Flavobacteriia</taxon>
        <taxon>Flavobacteriales</taxon>
        <taxon>Flavobacteriaceae</taxon>
        <taxon>Gelidibacter</taxon>
    </lineage>
</organism>
<protein>
    <submittedName>
        <fullName evidence="5">HAD family hydrolase</fullName>
    </submittedName>
</protein>
<comment type="caution">
    <text evidence="5">The sequence shown here is derived from an EMBL/GenBank/DDBJ whole genome shotgun (WGS) entry which is preliminary data.</text>
</comment>
<keyword evidence="6" id="KW-1185">Reference proteome</keyword>
<dbReference type="Gene3D" id="1.10.150.520">
    <property type="match status" value="1"/>
</dbReference>
<dbReference type="Gene3D" id="3.40.50.1000">
    <property type="entry name" value="HAD superfamily/HAD-like"/>
    <property type="match status" value="1"/>
</dbReference>
<evidence type="ECO:0000256" key="2">
    <source>
        <dbReference type="ARBA" id="ARBA00022723"/>
    </source>
</evidence>
<dbReference type="PANTHER" id="PTHR46470:SF2">
    <property type="entry name" value="GLYCERALDEHYDE 3-PHOSPHATE PHOSPHATASE"/>
    <property type="match status" value="1"/>
</dbReference>
<dbReference type="SFLD" id="SFLDG01129">
    <property type="entry name" value="C1.5:_HAD__Beta-PGM__Phosphata"/>
    <property type="match status" value="1"/>
</dbReference>
<proteinExistence type="predicted"/>
<evidence type="ECO:0000313" key="6">
    <source>
        <dbReference type="Proteomes" id="UP000289792"/>
    </source>
</evidence>
<reference evidence="5 6" key="1">
    <citation type="submission" date="2019-01" db="EMBL/GenBank/DDBJ databases">
        <title>Genome sequence of the Antarctic species Gelidibacter gilvus ACAM 158(T).</title>
        <authorList>
            <person name="Bowman J.P."/>
        </authorList>
    </citation>
    <scope>NUCLEOTIDE SEQUENCE [LARGE SCALE GENOMIC DNA]</scope>
    <source>
        <strain evidence="5 6">IC158</strain>
    </source>
</reference>
<dbReference type="SFLD" id="SFLDS00003">
    <property type="entry name" value="Haloacid_Dehalogenase"/>
    <property type="match status" value="1"/>
</dbReference>
<dbReference type="RefSeq" id="WP_129018161.1">
    <property type="nucleotide sequence ID" value="NZ_SDDZ01000009.1"/>
</dbReference>
<comment type="cofactor">
    <cofactor evidence="1">
        <name>Mg(2+)</name>
        <dbReference type="ChEBI" id="CHEBI:18420"/>
    </cofactor>
</comment>
<keyword evidence="2" id="KW-0479">Metal-binding</keyword>